<dbReference type="GO" id="GO:0005524">
    <property type="term" value="F:ATP binding"/>
    <property type="evidence" value="ECO:0007669"/>
    <property type="project" value="UniProtKB-KW"/>
</dbReference>
<dbReference type="PANTHER" id="PTHR35526">
    <property type="entry name" value="ANTI-SIGMA-F FACTOR RSBW-RELATED"/>
    <property type="match status" value="1"/>
</dbReference>
<keyword evidence="4" id="KW-1185">Reference proteome</keyword>
<dbReference type="Proteomes" id="UP001165283">
    <property type="component" value="Unassembled WGS sequence"/>
</dbReference>
<gene>
    <name evidence="3" type="ORF">KDL28_05860</name>
</gene>
<evidence type="ECO:0000256" key="1">
    <source>
        <dbReference type="ARBA" id="ARBA00022527"/>
    </source>
</evidence>
<protein>
    <submittedName>
        <fullName evidence="3">ATP-binding protein</fullName>
    </submittedName>
</protein>
<keyword evidence="3" id="KW-0067">ATP-binding</keyword>
<keyword evidence="1" id="KW-0418">Kinase</keyword>
<accession>A0ABT0ZV16</accession>
<dbReference type="Gene3D" id="3.30.565.10">
    <property type="entry name" value="Histidine kinase-like ATPase, C-terminal domain"/>
    <property type="match status" value="1"/>
</dbReference>
<organism evidence="3 4">
    <name type="scientific">Pseudonocardia humida</name>
    <dbReference type="NCBI Taxonomy" id="2800819"/>
    <lineage>
        <taxon>Bacteria</taxon>
        <taxon>Bacillati</taxon>
        <taxon>Actinomycetota</taxon>
        <taxon>Actinomycetes</taxon>
        <taxon>Pseudonocardiales</taxon>
        <taxon>Pseudonocardiaceae</taxon>
        <taxon>Pseudonocardia</taxon>
    </lineage>
</organism>
<evidence type="ECO:0000313" key="4">
    <source>
        <dbReference type="Proteomes" id="UP001165283"/>
    </source>
</evidence>
<dbReference type="InterPro" id="IPR050267">
    <property type="entry name" value="Anti-sigma-factor_SerPK"/>
</dbReference>
<keyword evidence="1" id="KW-0808">Transferase</keyword>
<dbReference type="Pfam" id="PF13581">
    <property type="entry name" value="HATPase_c_2"/>
    <property type="match status" value="1"/>
</dbReference>
<keyword evidence="1" id="KW-0723">Serine/threonine-protein kinase</keyword>
<feature type="domain" description="Histidine kinase/HSP90-like ATPase" evidence="2">
    <location>
        <begin position="29"/>
        <end position="147"/>
    </location>
</feature>
<dbReference type="InterPro" id="IPR003594">
    <property type="entry name" value="HATPase_dom"/>
</dbReference>
<dbReference type="RefSeq" id="WP_252436192.1">
    <property type="nucleotide sequence ID" value="NZ_JAGSOV010000011.1"/>
</dbReference>
<comment type="caution">
    <text evidence="3">The sequence shown here is derived from an EMBL/GenBank/DDBJ whole genome shotgun (WGS) entry which is preliminary data.</text>
</comment>
<dbReference type="SUPFAM" id="SSF55874">
    <property type="entry name" value="ATPase domain of HSP90 chaperone/DNA topoisomerase II/histidine kinase"/>
    <property type="match status" value="1"/>
</dbReference>
<reference evidence="3" key="1">
    <citation type="submission" date="2021-04" db="EMBL/GenBank/DDBJ databases">
        <title>Pseudonocardia sp. nov., isolated from sandy soil of mangrove forest.</title>
        <authorList>
            <person name="Zan Z."/>
            <person name="Huang R."/>
            <person name="Liu W."/>
        </authorList>
    </citation>
    <scope>NUCLEOTIDE SEQUENCE</scope>
    <source>
        <strain evidence="3">S2-4</strain>
    </source>
</reference>
<name>A0ABT0ZV16_9PSEU</name>
<evidence type="ECO:0000259" key="2">
    <source>
        <dbReference type="Pfam" id="PF13581"/>
    </source>
</evidence>
<sequence length="158" mass="17180">MTEGHCSSTPDRAAAPVTTPDHELHVVRPALPSAPRAVRRALRDWLVEWSWPDDDLDDVVAAVDEAVSNVVDHAYRQQPEPGDVEVRAHVVVEDGHRLVVVTVADHGRWRPVPPDPGHRGRGLHMMSTCVATMHIEQGGQGTSVTLTSAPVAVPEPVR</sequence>
<proteinExistence type="predicted"/>
<dbReference type="EMBL" id="JAGSOV010000011">
    <property type="protein sequence ID" value="MCO1654577.1"/>
    <property type="molecule type" value="Genomic_DNA"/>
</dbReference>
<dbReference type="PANTHER" id="PTHR35526:SF3">
    <property type="entry name" value="ANTI-SIGMA-F FACTOR RSBW"/>
    <property type="match status" value="1"/>
</dbReference>
<dbReference type="InterPro" id="IPR036890">
    <property type="entry name" value="HATPase_C_sf"/>
</dbReference>
<dbReference type="CDD" id="cd16936">
    <property type="entry name" value="HATPase_RsbW-like"/>
    <property type="match status" value="1"/>
</dbReference>
<evidence type="ECO:0000313" key="3">
    <source>
        <dbReference type="EMBL" id="MCO1654577.1"/>
    </source>
</evidence>
<keyword evidence="3" id="KW-0547">Nucleotide-binding</keyword>